<dbReference type="Gene3D" id="1.10.10.10">
    <property type="entry name" value="Winged helix-like DNA-binding domain superfamily/Winged helix DNA-binding domain"/>
    <property type="match status" value="1"/>
</dbReference>
<evidence type="ECO:0000259" key="6">
    <source>
        <dbReference type="PROSITE" id="PS50931"/>
    </source>
</evidence>
<dbReference type="PRINTS" id="PR00039">
    <property type="entry name" value="HTHLYSR"/>
</dbReference>
<dbReference type="EMBL" id="FNCJ01000002">
    <property type="protein sequence ID" value="SDG22639.1"/>
    <property type="molecule type" value="Genomic_DNA"/>
</dbReference>
<dbReference type="RefSeq" id="WP_244106075.1">
    <property type="nucleotide sequence ID" value="NZ_CADERL010000002.1"/>
</dbReference>
<protein>
    <submittedName>
        <fullName evidence="7">DNA-binding transcriptional regulator, LysR family</fullName>
    </submittedName>
</protein>
<evidence type="ECO:0000256" key="3">
    <source>
        <dbReference type="ARBA" id="ARBA00023125"/>
    </source>
</evidence>
<dbReference type="Proteomes" id="UP000199706">
    <property type="component" value="Unassembled WGS sequence"/>
</dbReference>
<feature type="domain" description="HTH lysR-type" evidence="6">
    <location>
        <begin position="1"/>
        <end position="58"/>
    </location>
</feature>
<name>A0A1G7SJN8_9BURK</name>
<dbReference type="Pfam" id="PF03466">
    <property type="entry name" value="LysR_substrate"/>
    <property type="match status" value="1"/>
</dbReference>
<comment type="similarity">
    <text evidence="1">Belongs to the LysR transcriptional regulatory family.</text>
</comment>
<sequence length="330" mass="36425">MRIRDIEVFRAVMNAGSTSKAAALLGISQPAVSQAIRRLETMADFSLFERVRSRLVPTQEAVALMREVDQYFRGFEVIEHRIRSLRSYGLGRMAIACLPALGTGFLPRVIGAFDAPSRNVQISLQVMSSREVHEKVSAGQVDFGLMSDEMSMAGLEHSVFARMPAVAVMNRHHPLAARPFIAVADLPEFPFIALNPEDSTRLRLETQLTACEIRLKPVVETPYSHTVCELALAGVGIGIAHPIVTLDFAERGLVVKPIDVEVMFTGVLVFRPGTPLTETARQFMRHMRMQLERDQKALKLALGAAAAEEDEAAVRKRSRRPAAGRVSPSR</sequence>
<gene>
    <name evidence="7" type="ORF">SAMN05216466_102528</name>
</gene>
<dbReference type="SUPFAM" id="SSF46785">
    <property type="entry name" value="Winged helix' DNA-binding domain"/>
    <property type="match status" value="1"/>
</dbReference>
<dbReference type="Gene3D" id="3.40.190.290">
    <property type="match status" value="1"/>
</dbReference>
<dbReference type="InterPro" id="IPR036390">
    <property type="entry name" value="WH_DNA-bd_sf"/>
</dbReference>
<dbReference type="InterPro" id="IPR005119">
    <property type="entry name" value="LysR_subst-bd"/>
</dbReference>
<evidence type="ECO:0000256" key="5">
    <source>
        <dbReference type="SAM" id="MobiDB-lite"/>
    </source>
</evidence>
<dbReference type="GO" id="GO:0009089">
    <property type="term" value="P:lysine biosynthetic process via diaminopimelate"/>
    <property type="evidence" value="ECO:0007669"/>
    <property type="project" value="TreeGrafter"/>
</dbReference>
<dbReference type="InterPro" id="IPR036388">
    <property type="entry name" value="WH-like_DNA-bd_sf"/>
</dbReference>
<dbReference type="PROSITE" id="PS50931">
    <property type="entry name" value="HTH_LYSR"/>
    <property type="match status" value="1"/>
</dbReference>
<dbReference type="GO" id="GO:0010628">
    <property type="term" value="P:positive regulation of gene expression"/>
    <property type="evidence" value="ECO:0007669"/>
    <property type="project" value="TreeGrafter"/>
</dbReference>
<dbReference type="GO" id="GO:0003700">
    <property type="term" value="F:DNA-binding transcription factor activity"/>
    <property type="evidence" value="ECO:0007669"/>
    <property type="project" value="InterPro"/>
</dbReference>
<reference evidence="7 8" key="1">
    <citation type="submission" date="2016-10" db="EMBL/GenBank/DDBJ databases">
        <authorList>
            <person name="de Groot N.N."/>
        </authorList>
    </citation>
    <scope>NUCLEOTIDE SEQUENCE [LARGE SCALE GENOMIC DNA]</scope>
    <source>
        <strain evidence="7 8">LMG 2247</strain>
    </source>
</reference>
<accession>A0A1G7SJN8</accession>
<keyword evidence="4" id="KW-0804">Transcription</keyword>
<evidence type="ECO:0000256" key="4">
    <source>
        <dbReference type="ARBA" id="ARBA00023163"/>
    </source>
</evidence>
<dbReference type="Pfam" id="PF00126">
    <property type="entry name" value="HTH_1"/>
    <property type="match status" value="1"/>
</dbReference>
<dbReference type="PANTHER" id="PTHR30427">
    <property type="entry name" value="TRANSCRIPTIONAL ACTIVATOR PROTEIN LYSR"/>
    <property type="match status" value="1"/>
</dbReference>
<evidence type="ECO:0000256" key="1">
    <source>
        <dbReference type="ARBA" id="ARBA00009437"/>
    </source>
</evidence>
<keyword evidence="3 7" id="KW-0238">DNA-binding</keyword>
<dbReference type="PANTHER" id="PTHR30427:SF1">
    <property type="entry name" value="TRANSCRIPTIONAL ACTIVATOR PROTEIN LYSR"/>
    <property type="match status" value="1"/>
</dbReference>
<proteinExistence type="inferred from homology"/>
<dbReference type="SUPFAM" id="SSF53850">
    <property type="entry name" value="Periplasmic binding protein-like II"/>
    <property type="match status" value="1"/>
</dbReference>
<dbReference type="InterPro" id="IPR000847">
    <property type="entry name" value="LysR_HTH_N"/>
</dbReference>
<dbReference type="GO" id="GO:0043565">
    <property type="term" value="F:sequence-specific DNA binding"/>
    <property type="evidence" value="ECO:0007669"/>
    <property type="project" value="TreeGrafter"/>
</dbReference>
<organism evidence="7 8">
    <name type="scientific">Paraburkholderia phenazinium</name>
    <dbReference type="NCBI Taxonomy" id="60549"/>
    <lineage>
        <taxon>Bacteria</taxon>
        <taxon>Pseudomonadati</taxon>
        <taxon>Pseudomonadota</taxon>
        <taxon>Betaproteobacteria</taxon>
        <taxon>Burkholderiales</taxon>
        <taxon>Burkholderiaceae</taxon>
        <taxon>Paraburkholderia</taxon>
    </lineage>
</organism>
<evidence type="ECO:0000313" key="8">
    <source>
        <dbReference type="Proteomes" id="UP000199706"/>
    </source>
</evidence>
<keyword evidence="2" id="KW-0805">Transcription regulation</keyword>
<feature type="region of interest" description="Disordered" evidence="5">
    <location>
        <begin position="306"/>
        <end position="330"/>
    </location>
</feature>
<evidence type="ECO:0000256" key="2">
    <source>
        <dbReference type="ARBA" id="ARBA00023015"/>
    </source>
</evidence>
<evidence type="ECO:0000313" key="7">
    <source>
        <dbReference type="EMBL" id="SDG22639.1"/>
    </source>
</evidence>
<dbReference type="AlphaFoldDB" id="A0A1G7SJN8"/>